<organism evidence="7 8">
    <name type="scientific">[Candida] subhashii</name>
    <dbReference type="NCBI Taxonomy" id="561895"/>
    <lineage>
        <taxon>Eukaryota</taxon>
        <taxon>Fungi</taxon>
        <taxon>Dikarya</taxon>
        <taxon>Ascomycota</taxon>
        <taxon>Saccharomycotina</taxon>
        <taxon>Pichiomycetes</taxon>
        <taxon>Debaryomycetaceae</taxon>
        <taxon>Spathaspora</taxon>
    </lineage>
</organism>
<dbReference type="Pfam" id="PF00565">
    <property type="entry name" value="SNase"/>
    <property type="match status" value="4"/>
</dbReference>
<dbReference type="GO" id="GO:0005634">
    <property type="term" value="C:nucleus"/>
    <property type="evidence" value="ECO:0007669"/>
    <property type="project" value="TreeGrafter"/>
</dbReference>
<evidence type="ECO:0000259" key="5">
    <source>
        <dbReference type="PROSITE" id="PS50304"/>
    </source>
</evidence>
<feature type="domain" description="TNase-like" evidence="6">
    <location>
        <begin position="316"/>
        <end position="627"/>
    </location>
</feature>
<dbReference type="EMBL" id="JAGSYN010000151">
    <property type="protein sequence ID" value="KAG7663075.1"/>
    <property type="molecule type" value="Genomic_DNA"/>
</dbReference>
<evidence type="ECO:0000256" key="4">
    <source>
        <dbReference type="PIRNR" id="PIRNR017179"/>
    </source>
</evidence>
<dbReference type="GO" id="GO:0004518">
    <property type="term" value="F:nuclease activity"/>
    <property type="evidence" value="ECO:0007669"/>
    <property type="project" value="TreeGrafter"/>
</dbReference>
<feature type="domain" description="Tudor" evidence="5">
    <location>
        <begin position="713"/>
        <end position="773"/>
    </location>
</feature>
<protein>
    <submittedName>
        <fullName evidence="7">Uncharacterized protein</fullName>
    </submittedName>
</protein>
<dbReference type="InterPro" id="IPR002999">
    <property type="entry name" value="Tudor"/>
</dbReference>
<dbReference type="Pfam" id="PF00567">
    <property type="entry name" value="TUDOR"/>
    <property type="match status" value="1"/>
</dbReference>
<name>A0A8J5QMA8_9ASCO</name>
<feature type="domain" description="TNase-like" evidence="6">
    <location>
        <begin position="152"/>
        <end position="294"/>
    </location>
</feature>
<reference evidence="7 8" key="1">
    <citation type="journal article" date="2021" name="DNA Res.">
        <title>Genome analysis of Candida subhashii reveals its hybrid nature and dual mitochondrial genome conformations.</title>
        <authorList>
            <person name="Mixao V."/>
            <person name="Hegedusova E."/>
            <person name="Saus E."/>
            <person name="Pryszcz L.P."/>
            <person name="Cillingova A."/>
            <person name="Nosek J."/>
            <person name="Gabaldon T."/>
        </authorList>
    </citation>
    <scope>NUCLEOTIDE SEQUENCE [LARGE SCALE GENOMIC DNA]</scope>
    <source>
        <strain evidence="7 8">CBS 10753</strain>
    </source>
</reference>
<keyword evidence="8" id="KW-1185">Reference proteome</keyword>
<dbReference type="AlphaFoldDB" id="A0A8J5QMA8"/>
<evidence type="ECO:0000256" key="1">
    <source>
        <dbReference type="ARBA" id="ARBA00004496"/>
    </source>
</evidence>
<accession>A0A8J5QMA8</accession>
<comment type="subcellular location">
    <subcellularLocation>
        <location evidence="1 4">Cytoplasm</location>
    </subcellularLocation>
</comment>
<dbReference type="GO" id="GO:0006402">
    <property type="term" value="P:mRNA catabolic process"/>
    <property type="evidence" value="ECO:0007669"/>
    <property type="project" value="TreeGrafter"/>
</dbReference>
<dbReference type="GeneID" id="73470218"/>
<evidence type="ECO:0000313" key="7">
    <source>
        <dbReference type="EMBL" id="KAG7663075.1"/>
    </source>
</evidence>
<dbReference type="GO" id="GO:0003723">
    <property type="term" value="F:RNA binding"/>
    <property type="evidence" value="ECO:0007669"/>
    <property type="project" value="TreeGrafter"/>
</dbReference>
<evidence type="ECO:0000313" key="8">
    <source>
        <dbReference type="Proteomes" id="UP000694255"/>
    </source>
</evidence>
<keyword evidence="3" id="KW-0677">Repeat</keyword>
<evidence type="ECO:0000259" key="6">
    <source>
        <dbReference type="PROSITE" id="PS50830"/>
    </source>
</evidence>
<dbReference type="FunFam" id="2.30.30.140:FF:000018">
    <property type="entry name" value="Serine/threonine-protein kinase 31"/>
    <property type="match status" value="1"/>
</dbReference>
<dbReference type="PROSITE" id="PS50830">
    <property type="entry name" value="TNASE_3"/>
    <property type="match status" value="3"/>
</dbReference>
<dbReference type="GO" id="GO:0005829">
    <property type="term" value="C:cytosol"/>
    <property type="evidence" value="ECO:0007669"/>
    <property type="project" value="TreeGrafter"/>
</dbReference>
<dbReference type="InterPro" id="IPR016685">
    <property type="entry name" value="Silence_cplx_Nase-comp_TudorSN"/>
</dbReference>
<feature type="domain" description="TNase-like" evidence="6">
    <location>
        <begin position="2"/>
        <end position="131"/>
    </location>
</feature>
<comment type="caution">
    <text evidence="7">The sequence shown here is derived from an EMBL/GenBank/DDBJ whole genome shotgun (WGS) entry which is preliminary data.</text>
</comment>
<dbReference type="SMART" id="SM00318">
    <property type="entry name" value="SNc"/>
    <property type="match status" value="4"/>
</dbReference>
<dbReference type="RefSeq" id="XP_049263308.1">
    <property type="nucleotide sequence ID" value="XM_049407272.1"/>
</dbReference>
<dbReference type="PROSITE" id="PS50304">
    <property type="entry name" value="TUDOR"/>
    <property type="match status" value="1"/>
</dbReference>
<dbReference type="OrthoDB" id="10023235at2759"/>
<dbReference type="PANTHER" id="PTHR12302">
    <property type="entry name" value="EBNA2 BINDING PROTEIN P100"/>
    <property type="match status" value="1"/>
</dbReference>
<dbReference type="InterPro" id="IPR016071">
    <property type="entry name" value="Staphylococal_nuclease_OB-fold"/>
</dbReference>
<dbReference type="PANTHER" id="PTHR12302:SF2">
    <property type="entry name" value="STAPHYLOCOCCAL NUCLEASE DOMAIN-CONTAINING PROTEIN 1"/>
    <property type="match status" value="1"/>
</dbReference>
<evidence type="ECO:0000256" key="2">
    <source>
        <dbReference type="ARBA" id="ARBA00022490"/>
    </source>
</evidence>
<dbReference type="Proteomes" id="UP000694255">
    <property type="component" value="Unassembled WGS sequence"/>
</dbReference>
<dbReference type="SMART" id="SM00333">
    <property type="entry name" value="TUDOR"/>
    <property type="match status" value="1"/>
</dbReference>
<sequence length="903" mass="99980">MSFFVAKVKNVLSGDTIVLTPSKSTQIPPPERILTLSNVRAPTDDFESKEFLRQLLIGKEVKFKVNYKNPTTGREFGDVQAPIFKSLTEYLLSHGQVRLKENFTEQEGDIYYTLAEAENTAKSNQVGVWNTKPEKVELVQLNENIINKSQKYPLKVIIDKVISGDRVVARIIANKNQHISTTLLLAGIKCPRTDDAQQSAHLTKVAHQAKQFVEEKLLTTKAELTTSIIGESSTGVPIAIINHPSGNNIHEKLLEAGLGEVVDWQSTLIGSSTMVVLRKAEQTARALGKGIFANASAPTSRPATGLSSKNLKPGATIDNVTIARVISADSFSIRLPHSDEEITVQLASLRAPRLNDRTVTNDAQKQQALVLTAKEFTRQHVIGKSGTLYIDGYRNENKDLGLEARFLVSFKYGNTDLSELLVTNGFATVIKHNKATQHERSLNWDKLVELEEEAKKSPNKRGIYGDLNKVLTVGTRIIDASENFTKAKTFFNGFKQRGRISAYYVEHVSSINRVRLFNPKEGIKLTLILGGLSNDKSETLGDEGLKFMNKKFLQRPIEFEIYDTDKLGAFIGNLYANANALSPIQVNLLEQGLIKCHDFAVNANPMSAQLLKADETAREAKKGIWSAYDAGKVERELAESSAKLAEINLAASKPQYFDVEVVDVDSQGILSFHYLDSATVQKFATFKVSFNEFHSQPPSASSASGDLPFNLTRGPKKNELVSAKFENGKYYRAKVTNFDKTTGKYQVKHLDFGNVDDVPLKSLRSLPAKFSLTVYPPFAHTTTLQNLSLPPAKPTDYLTDAIYALEDLTYDKKLVLSALPNSAGTAEFEGILYDSEQSLVDPTYTINKQLVSEGWAIVNNKVVKPAVKDYVQELLKVQTSAKADHLGCWEFGDVSFDDEDTLL</sequence>
<keyword evidence="2 4" id="KW-0963">Cytoplasm</keyword>
<gene>
    <name evidence="7" type="ORF">J8A68_003418</name>
</gene>
<dbReference type="PIRSF" id="PIRSF017179">
    <property type="entry name" value="RISC-Tudor-SN"/>
    <property type="match status" value="1"/>
</dbReference>
<evidence type="ECO:0000256" key="3">
    <source>
        <dbReference type="ARBA" id="ARBA00022737"/>
    </source>
</evidence>
<proteinExistence type="predicted"/>